<evidence type="ECO:0000256" key="2">
    <source>
        <dbReference type="ARBA" id="ARBA00020110"/>
    </source>
</evidence>
<evidence type="ECO:0000259" key="6">
    <source>
        <dbReference type="Pfam" id="PF00700"/>
    </source>
</evidence>
<dbReference type="PANTHER" id="PTHR42792:SF2">
    <property type="entry name" value="FLAGELLIN"/>
    <property type="match status" value="1"/>
</dbReference>
<dbReference type="Pfam" id="PF00669">
    <property type="entry name" value="Flagellin_N"/>
    <property type="match status" value="1"/>
</dbReference>
<dbReference type="PRINTS" id="PR00207">
    <property type="entry name" value="FLAGELLIN"/>
</dbReference>
<keyword evidence="7" id="KW-0282">Flagellum</keyword>
<dbReference type="Gene3D" id="6.10.10.10">
    <property type="entry name" value="Flagellar export chaperone, C-terminal domain"/>
    <property type="match status" value="1"/>
</dbReference>
<dbReference type="Gene3D" id="3.30.70.2120">
    <property type="match status" value="1"/>
</dbReference>
<dbReference type="HOGENOM" id="CLU_011142_2_0_9"/>
<comment type="similarity">
    <text evidence="1 4">Belongs to the bacterial flagellin family.</text>
</comment>
<keyword evidence="4" id="KW-0964">Secreted</keyword>
<dbReference type="GO" id="GO:0009288">
    <property type="term" value="C:bacterial-type flagellum"/>
    <property type="evidence" value="ECO:0007669"/>
    <property type="project" value="UniProtKB-SubCell"/>
</dbReference>
<keyword evidence="8" id="KW-1185">Reference proteome</keyword>
<dbReference type="STRING" id="1042163.BRLA_c020670"/>
<dbReference type="KEGG" id="blr:BRLA_c020670"/>
<dbReference type="GO" id="GO:0005576">
    <property type="term" value="C:extracellular region"/>
    <property type="evidence" value="ECO:0007669"/>
    <property type="project" value="UniProtKB-SubCell"/>
</dbReference>
<dbReference type="InterPro" id="IPR046358">
    <property type="entry name" value="Flagellin_C"/>
</dbReference>
<evidence type="ECO:0000259" key="5">
    <source>
        <dbReference type="Pfam" id="PF00669"/>
    </source>
</evidence>
<proteinExistence type="inferred from homology"/>
<evidence type="ECO:0000313" key="7">
    <source>
        <dbReference type="EMBL" id="AIG26388.1"/>
    </source>
</evidence>
<dbReference type="EMBL" id="CP007806">
    <property type="protein sequence ID" value="AIG26388.1"/>
    <property type="molecule type" value="Genomic_DNA"/>
</dbReference>
<feature type="domain" description="Flagellin N-terminal" evidence="5">
    <location>
        <begin position="3"/>
        <end position="140"/>
    </location>
</feature>
<keyword evidence="7" id="KW-0969">Cilium</keyword>
<dbReference type="RefSeq" id="WP_003337244.1">
    <property type="nucleotide sequence ID" value="NZ_CP007806.1"/>
</dbReference>
<dbReference type="Proteomes" id="UP000005850">
    <property type="component" value="Chromosome"/>
</dbReference>
<dbReference type="SUPFAM" id="SSF64518">
    <property type="entry name" value="Phase 1 flagellin"/>
    <property type="match status" value="1"/>
</dbReference>
<comment type="function">
    <text evidence="4">Flagellin is the subunit protein which polymerizes to form the filaments of bacterial flagella.</text>
</comment>
<feature type="domain" description="Flagellin C-terminal" evidence="6">
    <location>
        <begin position="313"/>
        <end position="397"/>
    </location>
</feature>
<reference evidence="7 8" key="1">
    <citation type="journal article" date="2011" name="J. Bacteriol.">
        <title>Genome sequence of Brevibacillus laterosporus LMG 15441, a pathogen of invertebrates.</title>
        <authorList>
            <person name="Djukic M."/>
            <person name="Poehlein A."/>
            <person name="Thurmer A."/>
            <person name="Daniel R."/>
        </authorList>
    </citation>
    <scope>NUCLEOTIDE SEQUENCE [LARGE SCALE GENOMIC DNA]</scope>
    <source>
        <strain evidence="7 8">LMG 15441</strain>
    </source>
</reference>
<keyword evidence="7" id="KW-0966">Cell projection</keyword>
<dbReference type="InterPro" id="IPR042187">
    <property type="entry name" value="Flagellin_C_sub2"/>
</dbReference>
<dbReference type="Pfam" id="PF00700">
    <property type="entry name" value="Flagellin_C"/>
    <property type="match status" value="1"/>
</dbReference>
<dbReference type="InterPro" id="IPR001029">
    <property type="entry name" value="Flagellin_N"/>
</dbReference>
<evidence type="ECO:0000256" key="1">
    <source>
        <dbReference type="ARBA" id="ARBA00005709"/>
    </source>
</evidence>
<keyword evidence="3 4" id="KW-0975">Bacterial flagellum</keyword>
<dbReference type="AlphaFoldDB" id="A0A075R5D6"/>
<dbReference type="GO" id="GO:0005198">
    <property type="term" value="F:structural molecule activity"/>
    <property type="evidence" value="ECO:0007669"/>
    <property type="project" value="UniProtKB-UniRule"/>
</dbReference>
<dbReference type="eggNOG" id="COG1344">
    <property type="taxonomic scope" value="Bacteria"/>
</dbReference>
<organism evidence="7 8">
    <name type="scientific">Brevibacillus laterosporus LMG 15441</name>
    <dbReference type="NCBI Taxonomy" id="1042163"/>
    <lineage>
        <taxon>Bacteria</taxon>
        <taxon>Bacillati</taxon>
        <taxon>Bacillota</taxon>
        <taxon>Bacilli</taxon>
        <taxon>Bacillales</taxon>
        <taxon>Paenibacillaceae</taxon>
        <taxon>Brevibacillus</taxon>
    </lineage>
</organism>
<gene>
    <name evidence="7" type="primary">fliC_1</name>
    <name evidence="7" type="ORF">BRLA_c020670</name>
</gene>
<accession>A0A075R5D6</accession>
<evidence type="ECO:0000256" key="3">
    <source>
        <dbReference type="ARBA" id="ARBA00023143"/>
    </source>
</evidence>
<comment type="subcellular location">
    <subcellularLocation>
        <location evidence="4">Secreted</location>
    </subcellularLocation>
    <subcellularLocation>
        <location evidence="4">Bacterial flagellum</location>
    </subcellularLocation>
</comment>
<dbReference type="Gene3D" id="1.20.1330.10">
    <property type="entry name" value="f41 fragment of flagellin, N-terminal domain"/>
    <property type="match status" value="1"/>
</dbReference>
<evidence type="ECO:0000313" key="8">
    <source>
        <dbReference type="Proteomes" id="UP000005850"/>
    </source>
</evidence>
<name>A0A075R5D6_BRELA</name>
<protein>
    <recommendedName>
        <fullName evidence="2 4">Flagellin</fullName>
    </recommendedName>
</protein>
<sequence>MRINHNVSALNTHRQLGVNTGASGKNLEKLSSGLRINRAGDDAAGLAISEKMRGQIRGLEMASKNAQDGISLIQTAEGALTETHSILQRMRELAVQASSDTNEGVDRQKLQAEVDELSKEIKRISTDTEFNNQKVLDGSFEDKTFHIGANQGQSIKLSINNMSNKDLGVNGNKGADLELAGTDIIVNSKVTANDLSIEYTALGDKDAKAVEKTTATYDEANKKIVITLAQAGGDKVNPGAITATKQDVLNALRESGAAFASAKKDATGKDLDLSGKLAALPTAPAANALKTATADDTIGVDISSQKAADKAITTINSALNKVSEERSKLGANQNRLEHTINNLGATAENLTAAESRIRDVDMAKEMMDFTKNNILTQAAQAMLAQANQQPQGVLQLLR</sequence>
<dbReference type="PANTHER" id="PTHR42792">
    <property type="entry name" value="FLAGELLIN"/>
    <property type="match status" value="1"/>
</dbReference>
<dbReference type="InterPro" id="IPR001492">
    <property type="entry name" value="Flagellin"/>
</dbReference>
<evidence type="ECO:0000256" key="4">
    <source>
        <dbReference type="RuleBase" id="RU362073"/>
    </source>
</evidence>